<reference evidence="1" key="1">
    <citation type="submission" date="2022-03" db="EMBL/GenBank/DDBJ databases">
        <title>Draft genome sequence of Aduncisulcus paluster, a free-living microaerophilic Fornicata.</title>
        <authorList>
            <person name="Yuyama I."/>
            <person name="Kume K."/>
            <person name="Tamura T."/>
            <person name="Inagaki Y."/>
            <person name="Hashimoto T."/>
        </authorList>
    </citation>
    <scope>NUCLEOTIDE SEQUENCE</scope>
    <source>
        <strain evidence="1">NY0171</strain>
    </source>
</reference>
<comment type="caution">
    <text evidence="1">The sequence shown here is derived from an EMBL/GenBank/DDBJ whole genome shotgun (WGS) entry which is preliminary data.</text>
</comment>
<keyword evidence="2" id="KW-1185">Reference proteome</keyword>
<protein>
    <submittedName>
        <fullName evidence="1">Uncharacterized protein</fullName>
    </submittedName>
</protein>
<evidence type="ECO:0000313" key="2">
    <source>
        <dbReference type="Proteomes" id="UP001057375"/>
    </source>
</evidence>
<name>A0ABQ5JYN2_9EUKA</name>
<accession>A0ABQ5JYN2</accession>
<proteinExistence type="predicted"/>
<sequence length="110" mass="12677">RRLQGDLTLTTKPQANCKELQRKFEITSKSLEELVSEIPLTTRTEASVLKAPMLTKFSKEEYFRFKAEFKKYKSDGGKAKPQTRIKEEVALLIEVEVDDFDAKDLFTSLD</sequence>
<dbReference type="Proteomes" id="UP001057375">
    <property type="component" value="Unassembled WGS sequence"/>
</dbReference>
<dbReference type="EMBL" id="BQXS01012417">
    <property type="protein sequence ID" value="GKT22661.1"/>
    <property type="molecule type" value="Genomic_DNA"/>
</dbReference>
<gene>
    <name evidence="1" type="ORF">ADUPG1_012187</name>
</gene>
<organism evidence="1 2">
    <name type="scientific">Aduncisulcus paluster</name>
    <dbReference type="NCBI Taxonomy" id="2918883"/>
    <lineage>
        <taxon>Eukaryota</taxon>
        <taxon>Metamonada</taxon>
        <taxon>Carpediemonas-like organisms</taxon>
        <taxon>Aduncisulcus</taxon>
    </lineage>
</organism>
<feature type="non-terminal residue" evidence="1">
    <location>
        <position position="1"/>
    </location>
</feature>
<evidence type="ECO:0000313" key="1">
    <source>
        <dbReference type="EMBL" id="GKT22661.1"/>
    </source>
</evidence>